<sequence>MKRVIERLAAMVIVGFAVSLAAVTNARASDIVCKSPAGGSPVHCDDSQGAGMRCSLDTDGSRARTHQRHLICESATLSARYERIYAEQQRMLRKGTIQDADVAAWRVRRDACDSARCLESMFSRFWRDRDAMRNAPGRPVPRPPAAAAMSDSASPGPASAAAPTKHAQEAPTSAEPHAAQVRPLPNESARPTATPSQAPAAPAVAKHIDSSPGKRHSAALAVESLLSGLAVLGMGAGFLWTRRAARAKDGPPSAIPPAMTIAYGLLLVNALLLPFTLGLK</sequence>
<feature type="transmembrane region" description="Helical" evidence="2">
    <location>
        <begin position="261"/>
        <end position="279"/>
    </location>
</feature>
<feature type="signal peptide" evidence="3">
    <location>
        <begin position="1"/>
        <end position="21"/>
    </location>
</feature>
<evidence type="ECO:0000256" key="2">
    <source>
        <dbReference type="SAM" id="Phobius"/>
    </source>
</evidence>
<protein>
    <recommendedName>
        <fullName evidence="6">GntR family transcriptional regulator</fullName>
    </recommendedName>
</protein>
<feature type="region of interest" description="Disordered" evidence="1">
    <location>
        <begin position="134"/>
        <end position="211"/>
    </location>
</feature>
<reference evidence="4" key="1">
    <citation type="submission" date="2021-03" db="EMBL/GenBank/DDBJ databases">
        <authorList>
            <person name="Peeters C."/>
        </authorList>
    </citation>
    <scope>NUCLEOTIDE SEQUENCE</scope>
    <source>
        <strain evidence="4">LMG 31506</strain>
    </source>
</reference>
<name>A0A916IVJ6_9BURK</name>
<evidence type="ECO:0008006" key="6">
    <source>
        <dbReference type="Google" id="ProtNLM"/>
    </source>
</evidence>
<organism evidence="4 5">
    <name type="scientific">Cupriavidus yeoncheonensis</name>
    <dbReference type="NCBI Taxonomy" id="1462994"/>
    <lineage>
        <taxon>Bacteria</taxon>
        <taxon>Pseudomonadati</taxon>
        <taxon>Pseudomonadota</taxon>
        <taxon>Betaproteobacteria</taxon>
        <taxon>Burkholderiales</taxon>
        <taxon>Burkholderiaceae</taxon>
        <taxon>Cupriavidus</taxon>
    </lineage>
</organism>
<accession>A0A916IVJ6</accession>
<feature type="compositionally biased region" description="Low complexity" evidence="1">
    <location>
        <begin position="188"/>
        <end position="205"/>
    </location>
</feature>
<feature type="chain" id="PRO_5038036198" description="GntR family transcriptional regulator" evidence="3">
    <location>
        <begin position="22"/>
        <end position="280"/>
    </location>
</feature>
<proteinExistence type="predicted"/>
<feature type="transmembrane region" description="Helical" evidence="2">
    <location>
        <begin position="218"/>
        <end position="240"/>
    </location>
</feature>
<keyword evidence="5" id="KW-1185">Reference proteome</keyword>
<dbReference type="RefSeq" id="WP_211948332.1">
    <property type="nucleotide sequence ID" value="NZ_CAJPUY010000011.1"/>
</dbReference>
<evidence type="ECO:0000313" key="5">
    <source>
        <dbReference type="Proteomes" id="UP000672934"/>
    </source>
</evidence>
<keyword evidence="2" id="KW-1133">Transmembrane helix</keyword>
<keyword evidence="3" id="KW-0732">Signal</keyword>
<evidence type="ECO:0000313" key="4">
    <source>
        <dbReference type="EMBL" id="CAG2146397.1"/>
    </source>
</evidence>
<feature type="compositionally biased region" description="Low complexity" evidence="1">
    <location>
        <begin position="145"/>
        <end position="163"/>
    </location>
</feature>
<dbReference type="Proteomes" id="UP000672934">
    <property type="component" value="Unassembled WGS sequence"/>
</dbReference>
<keyword evidence="2" id="KW-0472">Membrane</keyword>
<dbReference type="EMBL" id="CAJPUY010000011">
    <property type="protein sequence ID" value="CAG2146397.1"/>
    <property type="molecule type" value="Genomic_DNA"/>
</dbReference>
<keyword evidence="2" id="KW-0812">Transmembrane</keyword>
<comment type="caution">
    <text evidence="4">The sequence shown here is derived from an EMBL/GenBank/DDBJ whole genome shotgun (WGS) entry which is preliminary data.</text>
</comment>
<evidence type="ECO:0000256" key="1">
    <source>
        <dbReference type="SAM" id="MobiDB-lite"/>
    </source>
</evidence>
<evidence type="ECO:0000256" key="3">
    <source>
        <dbReference type="SAM" id="SignalP"/>
    </source>
</evidence>
<dbReference type="AlphaFoldDB" id="A0A916IVJ6"/>
<gene>
    <name evidence="4" type="ORF">LMG31506_03401</name>
</gene>